<protein>
    <submittedName>
        <fullName evidence="2">Uncharacterized protein</fullName>
    </submittedName>
</protein>
<evidence type="ECO:0000256" key="1">
    <source>
        <dbReference type="SAM" id="Coils"/>
    </source>
</evidence>
<evidence type="ECO:0000313" key="3">
    <source>
        <dbReference type="Proteomes" id="UP000325579"/>
    </source>
</evidence>
<keyword evidence="1" id="KW-0175">Coiled coil</keyword>
<dbReference type="RefSeq" id="XP_031940765.1">
    <property type="nucleotide sequence ID" value="XM_032087346.1"/>
</dbReference>
<sequence length="239" mass="27999">MRLKDYLAKRFEPLLERLEDKLEEKGKMQKAQQLRHKQFKWHSYIPELREVIFLYFQLTYIIRFKIQREAYLQIQHGTLFQQLEANPSGADTLVTEMQNIQKQLQDINREIWNVERGFESAFRLLPEGPFKRALDTSRRNNHFYTTKFCQTQCVSVGGCCGRECGCCTRPRNPKRPYHFSHCTAMCKCCEDARGFKIEVNPSNPTEDPMSVSVPVTDADMKGSSRFYGRDLVSACVWGY</sequence>
<organism evidence="2 3">
    <name type="scientific">Aspergillus pseudonomiae</name>
    <dbReference type="NCBI Taxonomy" id="1506151"/>
    <lineage>
        <taxon>Eukaryota</taxon>
        <taxon>Fungi</taxon>
        <taxon>Dikarya</taxon>
        <taxon>Ascomycota</taxon>
        <taxon>Pezizomycotina</taxon>
        <taxon>Eurotiomycetes</taxon>
        <taxon>Eurotiomycetidae</taxon>
        <taxon>Eurotiales</taxon>
        <taxon>Aspergillaceae</taxon>
        <taxon>Aspergillus</taxon>
        <taxon>Aspergillus subgen. Circumdati</taxon>
    </lineage>
</organism>
<name>A0A5N7DAF2_9EURO</name>
<gene>
    <name evidence="2" type="ORF">BDV37DRAFT_283686</name>
</gene>
<dbReference type="AlphaFoldDB" id="A0A5N7DAF2"/>
<evidence type="ECO:0000313" key="2">
    <source>
        <dbReference type="EMBL" id="KAE8403446.1"/>
    </source>
</evidence>
<dbReference type="GeneID" id="43672037"/>
<feature type="coiled-coil region" evidence="1">
    <location>
        <begin position="90"/>
        <end position="117"/>
    </location>
</feature>
<dbReference type="OrthoDB" id="4496774at2759"/>
<proteinExistence type="predicted"/>
<dbReference type="Proteomes" id="UP000325579">
    <property type="component" value="Unassembled WGS sequence"/>
</dbReference>
<keyword evidence="3" id="KW-1185">Reference proteome</keyword>
<accession>A0A5N7DAF2</accession>
<dbReference type="EMBL" id="ML736776">
    <property type="protein sequence ID" value="KAE8403446.1"/>
    <property type="molecule type" value="Genomic_DNA"/>
</dbReference>
<reference evidence="2 3" key="1">
    <citation type="submission" date="2019-04" db="EMBL/GenBank/DDBJ databases">
        <authorList>
            <consortium name="DOE Joint Genome Institute"/>
            <person name="Mondo S."/>
            <person name="Kjaerbolling I."/>
            <person name="Vesth T."/>
            <person name="Frisvad J.C."/>
            <person name="Nybo J.L."/>
            <person name="Theobald S."/>
            <person name="Kildgaard S."/>
            <person name="Isbrandt T."/>
            <person name="Kuo A."/>
            <person name="Sato A."/>
            <person name="Lyhne E.K."/>
            <person name="Kogle M.E."/>
            <person name="Wiebenga A."/>
            <person name="Kun R.S."/>
            <person name="Lubbers R.J."/>
            <person name="Makela M.R."/>
            <person name="Barry K."/>
            <person name="Chovatia M."/>
            <person name="Clum A."/>
            <person name="Daum C."/>
            <person name="Haridas S."/>
            <person name="He G."/>
            <person name="LaButti K."/>
            <person name="Lipzen A."/>
            <person name="Riley R."/>
            <person name="Salamov A."/>
            <person name="Simmons B.A."/>
            <person name="Magnuson J.K."/>
            <person name="Henrissat B."/>
            <person name="Mortensen U.H."/>
            <person name="Larsen T.O."/>
            <person name="Devries R.P."/>
            <person name="Grigoriev I.V."/>
            <person name="Machida M."/>
            <person name="Baker S.E."/>
            <person name="Andersen M.R."/>
            <person name="Cantor M.N."/>
            <person name="Hua S.X."/>
        </authorList>
    </citation>
    <scope>NUCLEOTIDE SEQUENCE [LARGE SCALE GENOMIC DNA]</scope>
    <source>
        <strain evidence="2 3">CBS 119388</strain>
    </source>
</reference>